<gene>
    <name evidence="2" type="ORF">HK097_003679</name>
</gene>
<dbReference type="Gene3D" id="3.20.20.40">
    <property type="entry name" value="1, 4-beta cellobiohydrolase"/>
    <property type="match status" value="1"/>
</dbReference>
<dbReference type="Proteomes" id="UP001212841">
    <property type="component" value="Unassembled WGS sequence"/>
</dbReference>
<comment type="caution">
    <text evidence="2">The sequence shown here is derived from an EMBL/GenBank/DDBJ whole genome shotgun (WGS) entry which is preliminary data.</text>
</comment>
<organism evidence="2 3">
    <name type="scientific">Rhizophlyctis rosea</name>
    <dbReference type="NCBI Taxonomy" id="64517"/>
    <lineage>
        <taxon>Eukaryota</taxon>
        <taxon>Fungi</taxon>
        <taxon>Fungi incertae sedis</taxon>
        <taxon>Chytridiomycota</taxon>
        <taxon>Chytridiomycota incertae sedis</taxon>
        <taxon>Chytridiomycetes</taxon>
        <taxon>Rhizophlyctidales</taxon>
        <taxon>Rhizophlyctidaceae</taxon>
        <taxon>Rhizophlyctis</taxon>
    </lineage>
</organism>
<reference evidence="2" key="1">
    <citation type="submission" date="2020-05" db="EMBL/GenBank/DDBJ databases">
        <title>Phylogenomic resolution of chytrid fungi.</title>
        <authorList>
            <person name="Stajich J.E."/>
            <person name="Amses K."/>
            <person name="Simmons R."/>
            <person name="Seto K."/>
            <person name="Myers J."/>
            <person name="Bonds A."/>
            <person name="Quandt C.A."/>
            <person name="Barry K."/>
            <person name="Liu P."/>
            <person name="Grigoriev I."/>
            <person name="Longcore J.E."/>
            <person name="James T.Y."/>
        </authorList>
    </citation>
    <scope>NUCLEOTIDE SEQUENCE</scope>
    <source>
        <strain evidence="2">JEL0318</strain>
    </source>
</reference>
<dbReference type="InterPro" id="IPR016288">
    <property type="entry name" value="Beta_cellobiohydrolase"/>
</dbReference>
<comment type="similarity">
    <text evidence="1">Belongs to the glycosyl hydrolase family 6.</text>
</comment>
<accession>A0AAD5SFS7</accession>
<protein>
    <recommendedName>
        <fullName evidence="1">Glucanase</fullName>
        <ecNumber evidence="1">3.2.1.-</ecNumber>
    </recommendedName>
</protein>
<dbReference type="PANTHER" id="PTHR34876:SF4">
    <property type="entry name" value="1,4-BETA-D-GLUCAN CELLOBIOHYDROLASE C-RELATED"/>
    <property type="match status" value="1"/>
</dbReference>
<keyword evidence="1" id="KW-0326">Glycosidase</keyword>
<dbReference type="PANTHER" id="PTHR34876">
    <property type="match status" value="1"/>
</dbReference>
<evidence type="ECO:0000256" key="1">
    <source>
        <dbReference type="RuleBase" id="RU361186"/>
    </source>
</evidence>
<keyword evidence="1" id="KW-0378">Hydrolase</keyword>
<proteinExistence type="inferred from homology"/>
<dbReference type="EMBL" id="JADGJD010000189">
    <property type="protein sequence ID" value="KAJ3053665.1"/>
    <property type="molecule type" value="Genomic_DNA"/>
</dbReference>
<dbReference type="PRINTS" id="PR00733">
    <property type="entry name" value="GLHYDRLASE6"/>
</dbReference>
<dbReference type="AlphaFoldDB" id="A0AAD5SFS7"/>
<keyword evidence="3" id="KW-1185">Reference proteome</keyword>
<name>A0AAD5SFS7_9FUNG</name>
<sequence>MPAERSYAAGSALAKFLVGAIAPGSNPFSNVYWYVPTSWQKEVYSSIAQYVSNSTGQFDHIQSVVAFQQPVAVWIATNESADDLKRVLKDASKEGRKGDVPTLVQLIVYNLPDRDCSAASSEVARLIHKYADLRFAVINVGNPASKCAQAPYAHIELLQYAITNFQAANTAVYLYSGHGGWLRWPDNQAAAAKLVSEIVGGIPKPARLRGLSRSCVDTMFEIQSSREWPLNTFAWFIKEERQS</sequence>
<dbReference type="InterPro" id="IPR036434">
    <property type="entry name" value="Beta_cellobiohydrolase_sf"/>
</dbReference>
<evidence type="ECO:0000313" key="3">
    <source>
        <dbReference type="Proteomes" id="UP001212841"/>
    </source>
</evidence>
<dbReference type="EC" id="3.2.1.-" evidence="1"/>
<dbReference type="GO" id="GO:0030245">
    <property type="term" value="P:cellulose catabolic process"/>
    <property type="evidence" value="ECO:0007669"/>
    <property type="project" value="UniProtKB-KW"/>
</dbReference>
<evidence type="ECO:0000313" key="2">
    <source>
        <dbReference type="EMBL" id="KAJ3053665.1"/>
    </source>
</evidence>
<keyword evidence="1" id="KW-0136">Cellulose degradation</keyword>
<dbReference type="SUPFAM" id="SSF51989">
    <property type="entry name" value="Glycosyl hydrolases family 6, cellulases"/>
    <property type="match status" value="1"/>
</dbReference>
<dbReference type="Pfam" id="PF01341">
    <property type="entry name" value="Glyco_hydro_6"/>
    <property type="match status" value="2"/>
</dbReference>
<dbReference type="GO" id="GO:0004553">
    <property type="term" value="F:hydrolase activity, hydrolyzing O-glycosyl compounds"/>
    <property type="evidence" value="ECO:0007669"/>
    <property type="project" value="InterPro"/>
</dbReference>
<keyword evidence="1" id="KW-0624">Polysaccharide degradation</keyword>
<keyword evidence="1" id="KW-0119">Carbohydrate metabolism</keyword>